<dbReference type="OrthoDB" id="6278306at2759"/>
<proteinExistence type="predicted"/>
<dbReference type="AlphaFoldDB" id="A0A433TN52"/>
<organism evidence="1 2">
    <name type="scientific">Elysia chlorotica</name>
    <name type="common">Eastern emerald elysia</name>
    <name type="synonym">Sea slug</name>
    <dbReference type="NCBI Taxonomy" id="188477"/>
    <lineage>
        <taxon>Eukaryota</taxon>
        <taxon>Metazoa</taxon>
        <taxon>Spiralia</taxon>
        <taxon>Lophotrochozoa</taxon>
        <taxon>Mollusca</taxon>
        <taxon>Gastropoda</taxon>
        <taxon>Heterobranchia</taxon>
        <taxon>Euthyneura</taxon>
        <taxon>Panpulmonata</taxon>
        <taxon>Sacoglossa</taxon>
        <taxon>Placobranchoidea</taxon>
        <taxon>Plakobranchidae</taxon>
        <taxon>Elysia</taxon>
    </lineage>
</organism>
<dbReference type="SUPFAM" id="SSF54637">
    <property type="entry name" value="Thioesterase/thiol ester dehydrase-isomerase"/>
    <property type="match status" value="2"/>
</dbReference>
<sequence length="340" mass="39088">MDSSSRKFWGAENFSYEESPHPSTSLRIPGLTHESFDNTFPRNPKITSIMHTSTVAREYANQTPLPVQTGNKEQTKEKYFLDWPLLTQEFFMFASCSEFVMSRALYEKNTRKWPLDMKFTLGNVGACSVATTCDFFTLGGSEPLWTNTNQAVTVDKKTRMPARLPDWFLEKYRGKGHMDRGLIVKPFDRPTATYAHPSVVQWSDTDYYNHANWTTYVRWAMDALQAALLLQNSSSTQSYSPYSCGAKAPNLVSAEERARSALHGITREIVSRGLRKLHIMYLRECLQGEYIETHVWQDGTSSGERELVYFSVVKDGEDICQIKMWYFDALQEDEDDEYPV</sequence>
<evidence type="ECO:0000313" key="1">
    <source>
        <dbReference type="EMBL" id="RUS82980.1"/>
    </source>
</evidence>
<protein>
    <submittedName>
        <fullName evidence="1">Uncharacterized protein</fullName>
    </submittedName>
</protein>
<dbReference type="InterPro" id="IPR029069">
    <property type="entry name" value="HotDog_dom_sf"/>
</dbReference>
<dbReference type="Gene3D" id="3.10.129.10">
    <property type="entry name" value="Hotdog Thioesterase"/>
    <property type="match status" value="1"/>
</dbReference>
<dbReference type="PANTHER" id="PTHR34487">
    <property type="entry name" value="ACYL-ACP THIOESTERASE"/>
    <property type="match status" value="1"/>
</dbReference>
<dbReference type="Proteomes" id="UP000271974">
    <property type="component" value="Unassembled WGS sequence"/>
</dbReference>
<evidence type="ECO:0000313" key="2">
    <source>
        <dbReference type="Proteomes" id="UP000271974"/>
    </source>
</evidence>
<gene>
    <name evidence="1" type="ORF">EGW08_009265</name>
</gene>
<name>A0A433TN52_ELYCH</name>
<keyword evidence="2" id="KW-1185">Reference proteome</keyword>
<reference evidence="1 2" key="1">
    <citation type="submission" date="2019-01" db="EMBL/GenBank/DDBJ databases">
        <title>A draft genome assembly of the solar-powered sea slug Elysia chlorotica.</title>
        <authorList>
            <person name="Cai H."/>
            <person name="Li Q."/>
            <person name="Fang X."/>
            <person name="Li J."/>
            <person name="Curtis N.E."/>
            <person name="Altenburger A."/>
            <person name="Shibata T."/>
            <person name="Feng M."/>
            <person name="Maeda T."/>
            <person name="Schwartz J.A."/>
            <person name="Shigenobu S."/>
            <person name="Lundholm N."/>
            <person name="Nishiyama T."/>
            <person name="Yang H."/>
            <person name="Hasebe M."/>
            <person name="Li S."/>
            <person name="Pierce S.K."/>
            <person name="Wang J."/>
        </authorList>
    </citation>
    <scope>NUCLEOTIDE SEQUENCE [LARGE SCALE GENOMIC DNA]</scope>
    <source>
        <strain evidence="1">EC2010</strain>
        <tissue evidence="1">Whole organism of an adult</tissue>
    </source>
</reference>
<accession>A0A433TN52</accession>
<dbReference type="PANTHER" id="PTHR34487:SF1">
    <property type="entry name" value="ACYL-ACP THIOESTERASE"/>
    <property type="match status" value="1"/>
</dbReference>
<dbReference type="EMBL" id="RQTK01000263">
    <property type="protein sequence ID" value="RUS82980.1"/>
    <property type="molecule type" value="Genomic_DNA"/>
</dbReference>
<comment type="caution">
    <text evidence="1">The sequence shown here is derived from an EMBL/GenBank/DDBJ whole genome shotgun (WGS) entry which is preliminary data.</text>
</comment>